<dbReference type="RefSeq" id="WP_183986595.1">
    <property type="nucleotide sequence ID" value="NZ_JACHHG010000005.1"/>
</dbReference>
<organism evidence="3 4">
    <name type="scientific">Deinobacterium chartae</name>
    <dbReference type="NCBI Taxonomy" id="521158"/>
    <lineage>
        <taxon>Bacteria</taxon>
        <taxon>Thermotogati</taxon>
        <taxon>Deinococcota</taxon>
        <taxon>Deinococci</taxon>
        <taxon>Deinococcales</taxon>
        <taxon>Deinococcaceae</taxon>
        <taxon>Deinobacterium</taxon>
    </lineage>
</organism>
<name>A0A841I1X0_9DEIO</name>
<sequence length="176" mass="18620">MRNQTLLLLGASTALLAGCGAVGGIGSGPDVLGAFTAADDGSQWPSNTRVALVGVSDEGLNTDAQRSQLNDPDVTKSYALDLPASTDPGIYRVVGWVDENGDGKLNVSEIKGDSGSKYLIYAERDRSFNIPFSGDTFDVKVGWNLYDTERETQPGTNPSQPSVGQFTGVNLKYKPS</sequence>
<feature type="signal peptide" evidence="2">
    <location>
        <begin position="1"/>
        <end position="17"/>
    </location>
</feature>
<gene>
    <name evidence="3" type="ORF">HNR42_001743</name>
</gene>
<dbReference type="Proteomes" id="UP000569951">
    <property type="component" value="Unassembled WGS sequence"/>
</dbReference>
<accession>A0A841I1X0</accession>
<keyword evidence="2" id="KW-0732">Signal</keyword>
<feature type="region of interest" description="Disordered" evidence="1">
    <location>
        <begin position="149"/>
        <end position="176"/>
    </location>
</feature>
<dbReference type="EMBL" id="JACHHG010000005">
    <property type="protein sequence ID" value="MBB6098318.1"/>
    <property type="molecule type" value="Genomic_DNA"/>
</dbReference>
<evidence type="ECO:0000313" key="3">
    <source>
        <dbReference type="EMBL" id="MBB6098318.1"/>
    </source>
</evidence>
<protein>
    <recommendedName>
        <fullName evidence="5">Lipoprotein</fullName>
    </recommendedName>
</protein>
<evidence type="ECO:0000256" key="1">
    <source>
        <dbReference type="SAM" id="MobiDB-lite"/>
    </source>
</evidence>
<evidence type="ECO:0000256" key="2">
    <source>
        <dbReference type="SAM" id="SignalP"/>
    </source>
</evidence>
<evidence type="ECO:0008006" key="5">
    <source>
        <dbReference type="Google" id="ProtNLM"/>
    </source>
</evidence>
<proteinExistence type="predicted"/>
<dbReference type="AlphaFoldDB" id="A0A841I1X0"/>
<evidence type="ECO:0000313" key="4">
    <source>
        <dbReference type="Proteomes" id="UP000569951"/>
    </source>
</evidence>
<feature type="chain" id="PRO_5032573400" description="Lipoprotein" evidence="2">
    <location>
        <begin position="18"/>
        <end position="176"/>
    </location>
</feature>
<reference evidence="3 4" key="1">
    <citation type="submission" date="2020-08" db="EMBL/GenBank/DDBJ databases">
        <title>Genomic Encyclopedia of Type Strains, Phase IV (KMG-IV): sequencing the most valuable type-strain genomes for metagenomic binning, comparative biology and taxonomic classification.</title>
        <authorList>
            <person name="Goeker M."/>
        </authorList>
    </citation>
    <scope>NUCLEOTIDE SEQUENCE [LARGE SCALE GENOMIC DNA]</scope>
    <source>
        <strain evidence="3 4">DSM 21458</strain>
    </source>
</reference>
<comment type="caution">
    <text evidence="3">The sequence shown here is derived from an EMBL/GenBank/DDBJ whole genome shotgun (WGS) entry which is preliminary data.</text>
</comment>
<dbReference type="PROSITE" id="PS51257">
    <property type="entry name" value="PROKAR_LIPOPROTEIN"/>
    <property type="match status" value="1"/>
</dbReference>
<keyword evidence="4" id="KW-1185">Reference proteome</keyword>
<feature type="compositionally biased region" description="Polar residues" evidence="1">
    <location>
        <begin position="153"/>
        <end position="168"/>
    </location>
</feature>